<dbReference type="InterPro" id="IPR026870">
    <property type="entry name" value="Zinc_ribbon_dom"/>
</dbReference>
<dbReference type="InterPro" id="IPR005532">
    <property type="entry name" value="SUMF_dom"/>
</dbReference>
<evidence type="ECO:0000259" key="1">
    <source>
        <dbReference type="Pfam" id="PF03781"/>
    </source>
</evidence>
<dbReference type="Pfam" id="PF13240">
    <property type="entry name" value="Zn_Ribbon_1"/>
    <property type="match status" value="1"/>
</dbReference>
<evidence type="ECO:0000313" key="4">
    <source>
        <dbReference type="Proteomes" id="UP000593591"/>
    </source>
</evidence>
<proteinExistence type="predicted"/>
<dbReference type="PANTHER" id="PTHR23150">
    <property type="entry name" value="SULFATASE MODIFYING FACTOR 1, 2"/>
    <property type="match status" value="1"/>
</dbReference>
<dbReference type="InterPro" id="IPR016187">
    <property type="entry name" value="CTDL_fold"/>
</dbReference>
<name>A0A7M1XMK3_9SPIR</name>
<reference evidence="3 4" key="1">
    <citation type="submission" date="2018-08" db="EMBL/GenBank/DDBJ databases">
        <title>The first complete genome of Treponema rectale (CHPAT), a commensal spirochete of the bovine rectum.</title>
        <authorList>
            <person name="Staton G.J."/>
            <person name="Clegg S.R."/>
            <person name="Carter S.D."/>
            <person name="Radford A.D."/>
            <person name="Darby A."/>
            <person name="Hall N."/>
            <person name="Birtles R.J."/>
            <person name="Evans N.J."/>
        </authorList>
    </citation>
    <scope>NUCLEOTIDE SEQUENCE [LARGE SCALE GENOMIC DNA]</scope>
    <source>
        <strain evidence="3 4">CHPA</strain>
    </source>
</reference>
<dbReference type="EMBL" id="CP031517">
    <property type="protein sequence ID" value="QOS40098.1"/>
    <property type="molecule type" value="Genomic_DNA"/>
</dbReference>
<dbReference type="PANTHER" id="PTHR23150:SF19">
    <property type="entry name" value="FORMYLGLYCINE-GENERATING ENZYME"/>
    <property type="match status" value="1"/>
</dbReference>
<organism evidence="3 4">
    <name type="scientific">Treponema rectale</name>
    <dbReference type="NCBI Taxonomy" id="744512"/>
    <lineage>
        <taxon>Bacteria</taxon>
        <taxon>Pseudomonadati</taxon>
        <taxon>Spirochaetota</taxon>
        <taxon>Spirochaetia</taxon>
        <taxon>Spirochaetales</taxon>
        <taxon>Treponemataceae</taxon>
        <taxon>Treponema</taxon>
    </lineage>
</organism>
<dbReference type="InterPro" id="IPR042095">
    <property type="entry name" value="SUMF_sf"/>
</dbReference>
<dbReference type="SUPFAM" id="SSF56436">
    <property type="entry name" value="C-type lectin-like"/>
    <property type="match status" value="1"/>
</dbReference>
<sequence length="319" mass="35232">MWRICMRCNNCGTELEGNFKFCPSCGQNVEEQILTQTLAEIMREGKTCDSGTGEDLKLNLKEDRPAVKSDTVPKMIYIEGGSFLMGMSEFNRSVMINGFAVSETPVTQRQYEAVTGKNPSKLKGADRPVECVNWCEALIFCNLLSISQGLLPCYSIGMNADLSAFETSSPVWKRVSCNFAAPGYRLPTEAEWEYAARGGKNHSPAQFAGSDDINKVAWFGENSDVHTHSVGCKKPNMLGLYDMCGNVAEWCWDYMEELPIMPMTNPCGPKSGNFHVKRGGSWLDDMQQCTVCYRSGSAPTGKSSSLGFRVCRSVIEGIM</sequence>
<dbReference type="AlphaFoldDB" id="A0A7M1XMK3"/>
<feature type="domain" description="Sulfatase-modifying factor enzyme-like" evidence="1">
    <location>
        <begin position="72"/>
        <end position="311"/>
    </location>
</feature>
<dbReference type="InterPro" id="IPR051043">
    <property type="entry name" value="Sulfatase_Mod_Factor_Kinase"/>
</dbReference>
<dbReference type="Proteomes" id="UP000593591">
    <property type="component" value="Chromosome"/>
</dbReference>
<evidence type="ECO:0000259" key="2">
    <source>
        <dbReference type="Pfam" id="PF13240"/>
    </source>
</evidence>
<feature type="domain" description="Zinc-ribbon" evidence="2">
    <location>
        <begin position="8"/>
        <end position="27"/>
    </location>
</feature>
<gene>
    <name evidence="3" type="ORF">DYE49_06365</name>
</gene>
<dbReference type="KEGG" id="trc:DYE49_06365"/>
<evidence type="ECO:0000313" key="3">
    <source>
        <dbReference type="EMBL" id="QOS40098.1"/>
    </source>
</evidence>
<protein>
    <submittedName>
        <fullName evidence="3">Transcriptional regulator</fullName>
    </submittedName>
</protein>
<dbReference type="Pfam" id="PF03781">
    <property type="entry name" value="FGE-sulfatase"/>
    <property type="match status" value="1"/>
</dbReference>
<dbReference type="Gene3D" id="3.90.1580.10">
    <property type="entry name" value="paralog of FGE (formylglycine-generating enzyme)"/>
    <property type="match status" value="1"/>
</dbReference>
<accession>A0A7M1XMK3</accession>